<protein>
    <submittedName>
        <fullName evidence="1">Ornithine cyclodeaminase family protein</fullName>
    </submittedName>
</protein>
<comment type="caution">
    <text evidence="1">The sequence shown here is derived from an EMBL/GenBank/DDBJ whole genome shotgun (WGS) entry which is preliminary data.</text>
</comment>
<dbReference type="GO" id="GO:0005737">
    <property type="term" value="C:cytoplasm"/>
    <property type="evidence" value="ECO:0007669"/>
    <property type="project" value="TreeGrafter"/>
</dbReference>
<dbReference type="Gene3D" id="3.30.1780.10">
    <property type="entry name" value="ornithine cyclodeaminase, domain 1"/>
    <property type="match status" value="1"/>
</dbReference>
<dbReference type="Proteomes" id="UP000782312">
    <property type="component" value="Unassembled WGS sequence"/>
</dbReference>
<dbReference type="SUPFAM" id="SSF51735">
    <property type="entry name" value="NAD(P)-binding Rossmann-fold domains"/>
    <property type="match status" value="1"/>
</dbReference>
<evidence type="ECO:0000313" key="2">
    <source>
        <dbReference type="Proteomes" id="UP000782312"/>
    </source>
</evidence>
<dbReference type="InterPro" id="IPR023401">
    <property type="entry name" value="ODC_N"/>
</dbReference>
<dbReference type="EMBL" id="JACPUR010000004">
    <property type="protein sequence ID" value="MBI3126577.1"/>
    <property type="molecule type" value="Genomic_DNA"/>
</dbReference>
<dbReference type="PIRSF" id="PIRSF001439">
    <property type="entry name" value="CryM"/>
    <property type="match status" value="1"/>
</dbReference>
<dbReference type="PANTHER" id="PTHR13812">
    <property type="entry name" value="KETIMINE REDUCTASE MU-CRYSTALLIN"/>
    <property type="match status" value="1"/>
</dbReference>
<dbReference type="InterPro" id="IPR036291">
    <property type="entry name" value="NAD(P)-bd_dom_sf"/>
</dbReference>
<name>A0A932HWM2_UNCTE</name>
<dbReference type="AlphaFoldDB" id="A0A932HWM2"/>
<organism evidence="1 2">
    <name type="scientific">Tectimicrobiota bacterium</name>
    <dbReference type="NCBI Taxonomy" id="2528274"/>
    <lineage>
        <taxon>Bacteria</taxon>
        <taxon>Pseudomonadati</taxon>
        <taxon>Nitrospinota/Tectimicrobiota group</taxon>
        <taxon>Candidatus Tectimicrobiota</taxon>
    </lineage>
</organism>
<dbReference type="Pfam" id="PF02423">
    <property type="entry name" value="OCD_Mu_crystall"/>
    <property type="match status" value="1"/>
</dbReference>
<sequence>MLYLNEKEIESLVTMPDVMEAVDKCFRLQGEGLAPNQPRRRIFMPKGTLHAMSGGLVDGGESYLGVKAYTTFPGLGTRFIFILWDANSAELLSFMEANIQGQLRTGAASGVAAKYMAREDASEAGLFGTGWQARTQLEALCCARPLKKVKIYSRSPEKREKFIATMQPRVKARLVAVSSPAEAVRGSQIVCTMTNAKDPVFDGKDLEPGTTVIAAGSNRAANREVDEETFRRAAKGRIATDNIEGSRFESGDLIAAVGANAVQWGQVVEIGLIASGRMPGRASRDEINLFLSQGIAIEDVALGALLYKRAKERGVGTKLPVEGVFKKAT</sequence>
<reference evidence="1" key="1">
    <citation type="submission" date="2020-07" db="EMBL/GenBank/DDBJ databases">
        <title>Huge and variable diversity of episymbiotic CPR bacteria and DPANN archaea in groundwater ecosystems.</title>
        <authorList>
            <person name="He C.Y."/>
            <person name="Keren R."/>
            <person name="Whittaker M."/>
            <person name="Farag I.F."/>
            <person name="Doudna J."/>
            <person name="Cate J.H.D."/>
            <person name="Banfield J.F."/>
        </authorList>
    </citation>
    <scope>NUCLEOTIDE SEQUENCE</scope>
    <source>
        <strain evidence="1">NC_groundwater_763_Ag_S-0.2um_68_21</strain>
    </source>
</reference>
<evidence type="ECO:0000313" key="1">
    <source>
        <dbReference type="EMBL" id="MBI3126577.1"/>
    </source>
</evidence>
<proteinExistence type="predicted"/>
<dbReference type="InterPro" id="IPR003462">
    <property type="entry name" value="ODC_Mu_crystall"/>
</dbReference>
<dbReference type="PANTHER" id="PTHR13812:SF19">
    <property type="entry name" value="KETIMINE REDUCTASE MU-CRYSTALLIN"/>
    <property type="match status" value="1"/>
</dbReference>
<gene>
    <name evidence="1" type="ORF">HYZ11_03120</name>
</gene>
<dbReference type="Gene3D" id="3.40.50.720">
    <property type="entry name" value="NAD(P)-binding Rossmann-like Domain"/>
    <property type="match status" value="1"/>
</dbReference>
<accession>A0A932HWM2</accession>